<evidence type="ECO:0000256" key="4">
    <source>
        <dbReference type="ARBA" id="ARBA00022475"/>
    </source>
</evidence>
<comment type="subunit">
    <text evidence="10">Homopentamer.</text>
</comment>
<dbReference type="Proteomes" id="UP000243588">
    <property type="component" value="Unassembled WGS sequence"/>
</dbReference>
<dbReference type="InterPro" id="IPR037673">
    <property type="entry name" value="MSC/AndL"/>
</dbReference>
<evidence type="ECO:0000256" key="7">
    <source>
        <dbReference type="ARBA" id="ARBA00023065"/>
    </source>
</evidence>
<dbReference type="STRING" id="702745.SAMN05421818_12027"/>
<comment type="caution">
    <text evidence="10">Lacks conserved residue(s) required for the propagation of feature annotation.</text>
</comment>
<dbReference type="PROSITE" id="PS01327">
    <property type="entry name" value="MSCL"/>
    <property type="match status" value="1"/>
</dbReference>
<dbReference type="EMBL" id="FNDQ01000020">
    <property type="protein sequence ID" value="SDH86831.1"/>
    <property type="molecule type" value="Genomic_DNA"/>
</dbReference>
<evidence type="ECO:0000256" key="9">
    <source>
        <dbReference type="ARBA" id="ARBA00023303"/>
    </source>
</evidence>
<protein>
    <recommendedName>
        <fullName evidence="10">Large-conductance mechanosensitive channel</fullName>
    </recommendedName>
</protein>
<dbReference type="PANTHER" id="PTHR30266">
    <property type="entry name" value="MECHANOSENSITIVE CHANNEL MSCL"/>
    <property type="match status" value="1"/>
</dbReference>
<dbReference type="NCBIfam" id="NF001843">
    <property type="entry name" value="PRK00567.1-4"/>
    <property type="match status" value="1"/>
</dbReference>
<evidence type="ECO:0000256" key="8">
    <source>
        <dbReference type="ARBA" id="ARBA00023136"/>
    </source>
</evidence>
<reference evidence="13" key="1">
    <citation type="submission" date="2016-10" db="EMBL/GenBank/DDBJ databases">
        <authorList>
            <person name="Varghese N."/>
            <person name="Submissions S."/>
        </authorList>
    </citation>
    <scope>NUCLEOTIDE SEQUENCE [LARGE SCALE GENOMIC DNA]</scope>
    <source>
        <strain evidence="13">DSM 23313</strain>
    </source>
</reference>
<evidence type="ECO:0000256" key="10">
    <source>
        <dbReference type="HAMAP-Rule" id="MF_00115"/>
    </source>
</evidence>
<dbReference type="NCBIfam" id="TIGR00220">
    <property type="entry name" value="mscL"/>
    <property type="match status" value="1"/>
</dbReference>
<sequence length="154" mass="16534">MGFVKEFKEFAVKGNVMDLAVGVIIGGAFGKIVTSAVNDVIMPLVSAVIGTPDFSNMYTVLKGTVTEGAALADAKAVEGAVVFAYGNFITEVISFLLLALVVFMLVKGVNKLREAEEKLTKKKEEEAAPAVEEPKGPTQEELLSEIRDLLRNQK</sequence>
<organism evidence="12 13">
    <name type="scientific">Myroides phaeus</name>
    <dbReference type="NCBI Taxonomy" id="702745"/>
    <lineage>
        <taxon>Bacteria</taxon>
        <taxon>Pseudomonadati</taxon>
        <taxon>Bacteroidota</taxon>
        <taxon>Flavobacteriia</taxon>
        <taxon>Flavobacteriales</taxon>
        <taxon>Flavobacteriaceae</taxon>
        <taxon>Myroides</taxon>
    </lineage>
</organism>
<keyword evidence="13" id="KW-1185">Reference proteome</keyword>
<dbReference type="NCBIfam" id="NF010557">
    <property type="entry name" value="PRK13952.1"/>
    <property type="match status" value="1"/>
</dbReference>
<evidence type="ECO:0000256" key="6">
    <source>
        <dbReference type="ARBA" id="ARBA00022989"/>
    </source>
</evidence>
<keyword evidence="4 10" id="KW-1003">Cell membrane</keyword>
<dbReference type="InterPro" id="IPR036019">
    <property type="entry name" value="MscL_channel"/>
</dbReference>
<dbReference type="HAMAP" id="MF_00115">
    <property type="entry name" value="MscL"/>
    <property type="match status" value="1"/>
</dbReference>
<accession>A0A1G8FXH4</accession>
<evidence type="ECO:0000256" key="5">
    <source>
        <dbReference type="ARBA" id="ARBA00022692"/>
    </source>
</evidence>
<dbReference type="InterPro" id="IPR001185">
    <property type="entry name" value="MS_channel"/>
</dbReference>
<evidence type="ECO:0000256" key="2">
    <source>
        <dbReference type="ARBA" id="ARBA00007254"/>
    </source>
</evidence>
<dbReference type="AlphaFoldDB" id="A0A1G8FXH4"/>
<dbReference type="PRINTS" id="PR01264">
    <property type="entry name" value="MECHCHANNEL"/>
</dbReference>
<evidence type="ECO:0000256" key="1">
    <source>
        <dbReference type="ARBA" id="ARBA00004651"/>
    </source>
</evidence>
<evidence type="ECO:0000256" key="3">
    <source>
        <dbReference type="ARBA" id="ARBA00022448"/>
    </source>
</evidence>
<feature type="region of interest" description="Disordered" evidence="11">
    <location>
        <begin position="118"/>
        <end position="139"/>
    </location>
</feature>
<keyword evidence="7 10" id="KW-0406">Ion transport</keyword>
<dbReference type="InterPro" id="IPR019823">
    <property type="entry name" value="Mechanosensitive_channel_CS"/>
</dbReference>
<comment type="function">
    <text evidence="10">Channel that opens in response to stretch forces in the membrane lipid bilayer. May participate in the regulation of osmotic pressure changes within the cell.</text>
</comment>
<evidence type="ECO:0000256" key="11">
    <source>
        <dbReference type="SAM" id="MobiDB-lite"/>
    </source>
</evidence>
<dbReference type="PANTHER" id="PTHR30266:SF2">
    <property type="entry name" value="LARGE-CONDUCTANCE MECHANOSENSITIVE CHANNEL"/>
    <property type="match status" value="1"/>
</dbReference>
<evidence type="ECO:0000313" key="13">
    <source>
        <dbReference type="Proteomes" id="UP000243588"/>
    </source>
</evidence>
<feature type="transmembrane region" description="Helical" evidence="10">
    <location>
        <begin position="82"/>
        <end position="106"/>
    </location>
</feature>
<dbReference type="Pfam" id="PF01741">
    <property type="entry name" value="MscL"/>
    <property type="match status" value="1"/>
</dbReference>
<keyword evidence="5 10" id="KW-0812">Transmembrane</keyword>
<dbReference type="GO" id="GO:0008381">
    <property type="term" value="F:mechanosensitive monoatomic ion channel activity"/>
    <property type="evidence" value="ECO:0007669"/>
    <property type="project" value="UniProtKB-UniRule"/>
</dbReference>
<keyword evidence="3 10" id="KW-0813">Transport</keyword>
<dbReference type="RefSeq" id="WP_090409883.1">
    <property type="nucleotide sequence ID" value="NZ_FNDQ01000020.1"/>
</dbReference>
<evidence type="ECO:0000313" key="12">
    <source>
        <dbReference type="EMBL" id="SDH86831.1"/>
    </source>
</evidence>
<comment type="similarity">
    <text evidence="2 10">Belongs to the MscL family.</text>
</comment>
<keyword evidence="8 10" id="KW-0472">Membrane</keyword>
<comment type="subcellular location">
    <subcellularLocation>
        <location evidence="1 10">Cell membrane</location>
        <topology evidence="1 10">Multi-pass membrane protein</topology>
    </subcellularLocation>
</comment>
<dbReference type="GO" id="GO:0005886">
    <property type="term" value="C:plasma membrane"/>
    <property type="evidence" value="ECO:0007669"/>
    <property type="project" value="UniProtKB-SubCell"/>
</dbReference>
<gene>
    <name evidence="10" type="primary">mscL</name>
    <name evidence="12" type="ORF">SAMN05421818_12027</name>
</gene>
<dbReference type="SUPFAM" id="SSF81330">
    <property type="entry name" value="Gated mechanosensitive channel"/>
    <property type="match status" value="1"/>
</dbReference>
<keyword evidence="6 10" id="KW-1133">Transmembrane helix</keyword>
<name>A0A1G8FXH4_9FLAO</name>
<dbReference type="Gene3D" id="1.10.1200.120">
    <property type="entry name" value="Large-conductance mechanosensitive channel, MscL, domain 1"/>
    <property type="match status" value="1"/>
</dbReference>
<proteinExistence type="inferred from homology"/>
<keyword evidence="9 10" id="KW-0407">Ion channel</keyword>